<evidence type="ECO:0000256" key="1">
    <source>
        <dbReference type="ARBA" id="ARBA00004651"/>
    </source>
</evidence>
<evidence type="ECO:0000256" key="4">
    <source>
        <dbReference type="ARBA" id="ARBA00022989"/>
    </source>
</evidence>
<dbReference type="GO" id="GO:0022857">
    <property type="term" value="F:transmembrane transporter activity"/>
    <property type="evidence" value="ECO:0007669"/>
    <property type="project" value="TreeGrafter"/>
</dbReference>
<dbReference type="Pfam" id="PF02687">
    <property type="entry name" value="FtsX"/>
    <property type="match status" value="1"/>
</dbReference>
<proteinExistence type="inferred from homology"/>
<evidence type="ECO:0000259" key="9">
    <source>
        <dbReference type="Pfam" id="PF12704"/>
    </source>
</evidence>
<evidence type="ECO:0000256" key="6">
    <source>
        <dbReference type="ARBA" id="ARBA00038076"/>
    </source>
</evidence>
<gene>
    <name evidence="10" type="ORF">BTM29_03475</name>
</gene>
<reference evidence="11" key="1">
    <citation type="submission" date="2016-12" db="EMBL/GenBank/DDBJ databases">
        <authorList>
            <person name="Jung M.Y."/>
            <person name="Lee S.H."/>
        </authorList>
    </citation>
    <scope>NUCLEOTIDE SEQUENCE [LARGE SCALE GENOMIC DNA]</scope>
    <source>
        <strain evidence="11">WiKim39</strain>
    </source>
</reference>
<evidence type="ECO:0000256" key="3">
    <source>
        <dbReference type="ARBA" id="ARBA00022692"/>
    </source>
</evidence>
<evidence type="ECO:0000313" key="11">
    <source>
        <dbReference type="Proteomes" id="UP000187499"/>
    </source>
</evidence>
<protein>
    <submittedName>
        <fullName evidence="10">Permease</fullName>
    </submittedName>
</protein>
<dbReference type="PANTHER" id="PTHR30572:SF4">
    <property type="entry name" value="ABC TRANSPORTER PERMEASE YTRF"/>
    <property type="match status" value="1"/>
</dbReference>
<feature type="domain" description="MacB-like periplasmic core" evidence="9">
    <location>
        <begin position="20"/>
        <end position="199"/>
    </location>
</feature>
<evidence type="ECO:0000256" key="5">
    <source>
        <dbReference type="ARBA" id="ARBA00023136"/>
    </source>
</evidence>
<dbReference type="OrthoDB" id="9770036at2"/>
<organism evidence="10 11">
    <name type="scientific">Companilactobacillus allii</name>
    <dbReference type="NCBI Taxonomy" id="1847728"/>
    <lineage>
        <taxon>Bacteria</taxon>
        <taxon>Bacillati</taxon>
        <taxon>Bacillota</taxon>
        <taxon>Bacilli</taxon>
        <taxon>Lactobacillales</taxon>
        <taxon>Lactobacillaceae</taxon>
        <taxon>Companilactobacillus</taxon>
    </lineage>
</organism>
<evidence type="ECO:0000256" key="7">
    <source>
        <dbReference type="SAM" id="Phobius"/>
    </source>
</evidence>
<keyword evidence="4 7" id="KW-1133">Transmembrane helix</keyword>
<dbReference type="PANTHER" id="PTHR30572">
    <property type="entry name" value="MEMBRANE COMPONENT OF TRANSPORTER-RELATED"/>
    <property type="match status" value="1"/>
</dbReference>
<dbReference type="InterPro" id="IPR025857">
    <property type="entry name" value="MacB_PCD"/>
</dbReference>
<keyword evidence="3 7" id="KW-0812">Transmembrane</keyword>
<dbReference type="KEGG" id="lalw:BTM29_03475"/>
<comment type="similarity">
    <text evidence="6">Belongs to the ABC-4 integral membrane protein family.</text>
</comment>
<dbReference type="EMBL" id="CP019323">
    <property type="protein sequence ID" value="APX71673.1"/>
    <property type="molecule type" value="Genomic_DNA"/>
</dbReference>
<feature type="transmembrane region" description="Helical" evidence="7">
    <location>
        <begin position="347"/>
        <end position="369"/>
    </location>
</feature>
<feature type="domain" description="ABC3 transporter permease C-terminal" evidence="8">
    <location>
        <begin position="266"/>
        <end position="378"/>
    </location>
</feature>
<comment type="subcellular location">
    <subcellularLocation>
        <location evidence="1">Cell membrane</location>
        <topology evidence="1">Multi-pass membrane protein</topology>
    </subcellularLocation>
</comment>
<feature type="transmembrane region" description="Helical" evidence="7">
    <location>
        <begin position="259"/>
        <end position="287"/>
    </location>
</feature>
<dbReference type="InterPro" id="IPR003838">
    <property type="entry name" value="ABC3_permease_C"/>
</dbReference>
<dbReference type="AlphaFoldDB" id="A0A1P8Q1B6"/>
<dbReference type="InterPro" id="IPR050250">
    <property type="entry name" value="Macrolide_Exporter_MacB"/>
</dbReference>
<dbReference type="Proteomes" id="UP000187499">
    <property type="component" value="Chromosome"/>
</dbReference>
<dbReference type="STRING" id="1847728.BTM29_03475"/>
<dbReference type="RefSeq" id="WP_076614177.1">
    <property type="nucleotide sequence ID" value="NZ_CP019323.1"/>
</dbReference>
<dbReference type="Pfam" id="PF12704">
    <property type="entry name" value="MacB_PCD"/>
    <property type="match status" value="1"/>
</dbReference>
<feature type="transmembrane region" description="Helical" evidence="7">
    <location>
        <begin position="20"/>
        <end position="40"/>
    </location>
</feature>
<dbReference type="GO" id="GO:0005886">
    <property type="term" value="C:plasma membrane"/>
    <property type="evidence" value="ECO:0007669"/>
    <property type="project" value="UniProtKB-SubCell"/>
</dbReference>
<sequence length="386" mass="42305">MFDKFSIALKSIGKNKNRNFLTMLGIIIGISSVICILAIGDGFTHRINTESGGHNDKNRFSLDYTPKAADENTNNGFTNNDAYILENISGVDHVKLTSSYGDSDGSVSYNGKKTTMSLNKAPKKLKLSKGKVNSLDPDDPSGVFISSDLASRLFKNKSPLNKAVIVSDNTFIVKGVYRIGDMEYKPDMYVSKSVFKELFADQIIQDEAKIYVTSSANKKKIGKIAVEKMKKFGENKQTGKYKVLKPDAMTKSFTKILNYVTYFVAFVAGISLLIAGIGVMNVMYITVSERRKEIGIRRAFGATSSDIRNQFLIESVVLCMIGGIVGILMGYLFVSLINLFLPFKAIITIYAVIISLSVSTAVGLVFGYIPSNKAAKSPLVGLLKEE</sequence>
<feature type="transmembrane region" description="Helical" evidence="7">
    <location>
        <begin position="316"/>
        <end position="341"/>
    </location>
</feature>
<accession>A0A1P8Q1B6</accession>
<evidence type="ECO:0000256" key="2">
    <source>
        <dbReference type="ARBA" id="ARBA00022475"/>
    </source>
</evidence>
<evidence type="ECO:0000313" key="10">
    <source>
        <dbReference type="EMBL" id="APX71673.1"/>
    </source>
</evidence>
<evidence type="ECO:0000259" key="8">
    <source>
        <dbReference type="Pfam" id="PF02687"/>
    </source>
</evidence>
<keyword evidence="5 7" id="KW-0472">Membrane</keyword>
<keyword evidence="2" id="KW-1003">Cell membrane</keyword>
<name>A0A1P8Q1B6_9LACO</name>
<keyword evidence="11" id="KW-1185">Reference proteome</keyword>